<name>A0A7I7P1A3_9MYCO</name>
<reference evidence="1 2" key="1">
    <citation type="journal article" date="2019" name="Emerg. Microbes Infect.">
        <title>Comprehensive subspecies identification of 175 nontuberculous mycobacteria species based on 7547 genomic profiles.</title>
        <authorList>
            <person name="Matsumoto Y."/>
            <person name="Kinjo T."/>
            <person name="Motooka D."/>
            <person name="Nabeya D."/>
            <person name="Jung N."/>
            <person name="Uechi K."/>
            <person name="Horii T."/>
            <person name="Iida T."/>
            <person name="Fujita J."/>
            <person name="Nakamura S."/>
        </authorList>
    </citation>
    <scope>NUCLEOTIDE SEQUENCE [LARGE SCALE GENOMIC DNA]</scope>
    <source>
        <strain evidence="1 2">JCM 16018</strain>
    </source>
</reference>
<dbReference type="Proteomes" id="UP000466632">
    <property type="component" value="Chromosome"/>
</dbReference>
<accession>A0A7I7P1A3</accession>
<evidence type="ECO:0000313" key="2">
    <source>
        <dbReference type="Proteomes" id="UP000466632"/>
    </source>
</evidence>
<dbReference type="EMBL" id="AP022582">
    <property type="protein sequence ID" value="BBY02545.1"/>
    <property type="molecule type" value="Genomic_DNA"/>
</dbReference>
<sequence>MVFANEQVHPEFGLQRPHGAADRCRGQMQTLGCPAEVLLFSDRDKTTQVAQFHGASLTLDTRRALRFTQRWDAQNALDIGSCGLNNLCHANAIDVRSDGQYRDR</sequence>
<keyword evidence="2" id="KW-1185">Reference proteome</keyword>
<dbReference type="AlphaFoldDB" id="A0A7I7P1A3"/>
<proteinExistence type="predicted"/>
<organism evidence="1 2">
    <name type="scientific">Mycobacterium seoulense</name>
    <dbReference type="NCBI Taxonomy" id="386911"/>
    <lineage>
        <taxon>Bacteria</taxon>
        <taxon>Bacillati</taxon>
        <taxon>Actinomycetota</taxon>
        <taxon>Actinomycetes</taxon>
        <taxon>Mycobacteriales</taxon>
        <taxon>Mycobacteriaceae</taxon>
        <taxon>Mycobacterium</taxon>
    </lineage>
</organism>
<gene>
    <name evidence="1" type="ORF">MSEO_30440</name>
</gene>
<dbReference type="KEGG" id="mseo:MSEO_30440"/>
<protein>
    <submittedName>
        <fullName evidence="1">Uncharacterized protein</fullName>
    </submittedName>
</protein>
<evidence type="ECO:0000313" key="1">
    <source>
        <dbReference type="EMBL" id="BBY02545.1"/>
    </source>
</evidence>